<keyword evidence="2" id="KW-1185">Reference proteome</keyword>
<sequence length="115" mass="12658">MLPEDDECGYLRHLFACQRRHQPVTALYASANQPISQSANQPISQSANQPISQSANQPIMMPLIIGRQVDKWVTVAAGRHAATLYIPKMRSGMTPSGLSSGIAWQQRQALQSFLP</sequence>
<evidence type="ECO:0000313" key="1">
    <source>
        <dbReference type="EMBL" id="RQM38362.1"/>
    </source>
</evidence>
<name>A0A3N6TSY1_9GAMM</name>
<dbReference type="Proteomes" id="UP000279457">
    <property type="component" value="Unassembled WGS sequence"/>
</dbReference>
<protein>
    <submittedName>
        <fullName evidence="1">Uncharacterized protein</fullName>
    </submittedName>
</protein>
<gene>
    <name evidence="1" type="ORF">EB241_09000</name>
</gene>
<organism evidence="1 2">
    <name type="scientific">Erwinia psidii</name>
    <dbReference type="NCBI Taxonomy" id="69224"/>
    <lineage>
        <taxon>Bacteria</taxon>
        <taxon>Pseudomonadati</taxon>
        <taxon>Pseudomonadota</taxon>
        <taxon>Gammaproteobacteria</taxon>
        <taxon>Enterobacterales</taxon>
        <taxon>Erwiniaceae</taxon>
        <taxon>Erwinia</taxon>
    </lineage>
</organism>
<dbReference type="EMBL" id="RHHM01000006">
    <property type="protein sequence ID" value="RQM38362.1"/>
    <property type="molecule type" value="Genomic_DNA"/>
</dbReference>
<reference evidence="1 2" key="1">
    <citation type="submission" date="2018-10" db="EMBL/GenBank/DDBJ databases">
        <title>Draft genome sequence for the type isolate of Erwinia psidii, agent causal of bacterial blight in guava (Psidium guajava) and wilt and die-back of Eucalyptus spp.</title>
        <authorList>
            <person name="Hermenegildo P.S."/>
            <person name="Santos S.A."/>
            <person name="Guimaraes L.M.S."/>
            <person name="Vidigal P.M.P."/>
            <person name="Pereira I.C."/>
            <person name="Badel J.L."/>
            <person name="Alfenas-Zerbini P."/>
            <person name="Ferreira M.A.S.V."/>
            <person name="Alfenas A.C."/>
        </authorList>
    </citation>
    <scope>NUCLEOTIDE SEQUENCE [LARGE SCALE GENOMIC DNA]</scope>
    <source>
        <strain evidence="1 2">IBSBF 435</strain>
    </source>
</reference>
<proteinExistence type="predicted"/>
<evidence type="ECO:0000313" key="2">
    <source>
        <dbReference type="Proteomes" id="UP000279457"/>
    </source>
</evidence>
<accession>A0A3N6TSY1</accession>
<dbReference type="AlphaFoldDB" id="A0A3N6TSY1"/>
<comment type="caution">
    <text evidence="1">The sequence shown here is derived from an EMBL/GenBank/DDBJ whole genome shotgun (WGS) entry which is preliminary data.</text>
</comment>